<feature type="compositionally biased region" description="Basic and acidic residues" evidence="1">
    <location>
        <begin position="34"/>
        <end position="44"/>
    </location>
</feature>
<evidence type="ECO:0000256" key="1">
    <source>
        <dbReference type="SAM" id="MobiDB-lite"/>
    </source>
</evidence>
<keyword evidence="3" id="KW-1185">Reference proteome</keyword>
<evidence type="ECO:0000313" key="3">
    <source>
        <dbReference type="Proteomes" id="UP000799324"/>
    </source>
</evidence>
<gene>
    <name evidence="2" type="ORF">K491DRAFT_13861</name>
</gene>
<dbReference type="EMBL" id="MU004288">
    <property type="protein sequence ID" value="KAF2663063.1"/>
    <property type="molecule type" value="Genomic_DNA"/>
</dbReference>
<accession>A0A6A6TVQ2</accession>
<dbReference type="AlphaFoldDB" id="A0A6A6TVQ2"/>
<feature type="region of interest" description="Disordered" evidence="1">
    <location>
        <begin position="165"/>
        <end position="228"/>
    </location>
</feature>
<dbReference type="Proteomes" id="UP000799324">
    <property type="component" value="Unassembled WGS sequence"/>
</dbReference>
<proteinExistence type="predicted"/>
<reference evidence="2" key="1">
    <citation type="journal article" date="2020" name="Stud. Mycol.">
        <title>101 Dothideomycetes genomes: a test case for predicting lifestyles and emergence of pathogens.</title>
        <authorList>
            <person name="Haridas S."/>
            <person name="Albert R."/>
            <person name="Binder M."/>
            <person name="Bloem J."/>
            <person name="Labutti K."/>
            <person name="Salamov A."/>
            <person name="Andreopoulos B."/>
            <person name="Baker S."/>
            <person name="Barry K."/>
            <person name="Bills G."/>
            <person name="Bluhm B."/>
            <person name="Cannon C."/>
            <person name="Castanera R."/>
            <person name="Culley D."/>
            <person name="Daum C."/>
            <person name="Ezra D."/>
            <person name="Gonzalez J."/>
            <person name="Henrissat B."/>
            <person name="Kuo A."/>
            <person name="Liang C."/>
            <person name="Lipzen A."/>
            <person name="Lutzoni F."/>
            <person name="Magnuson J."/>
            <person name="Mondo S."/>
            <person name="Nolan M."/>
            <person name="Ohm R."/>
            <person name="Pangilinan J."/>
            <person name="Park H.-J."/>
            <person name="Ramirez L."/>
            <person name="Alfaro M."/>
            <person name="Sun H."/>
            <person name="Tritt A."/>
            <person name="Yoshinaga Y."/>
            <person name="Zwiers L.-H."/>
            <person name="Turgeon B."/>
            <person name="Goodwin S."/>
            <person name="Spatafora J."/>
            <person name="Crous P."/>
            <person name="Grigoriev I."/>
        </authorList>
    </citation>
    <scope>NUCLEOTIDE SEQUENCE</scope>
    <source>
        <strain evidence="2">CBS 122681</strain>
    </source>
</reference>
<protein>
    <submittedName>
        <fullName evidence="2">Uncharacterized protein</fullName>
    </submittedName>
</protein>
<dbReference type="OrthoDB" id="5395975at2759"/>
<evidence type="ECO:0000313" key="2">
    <source>
        <dbReference type="EMBL" id="KAF2663063.1"/>
    </source>
</evidence>
<name>A0A6A6TVQ2_9PLEO</name>
<sequence>MDEILVHVSAPTTHKSDDMYRSLARAYADFEPYHSGESRGHDATTVKSTLSKSAPRRSCDDAHVTDLAGSKESYGSFPSCISSGDGVSIPPFAAASLESFDDSVVDSSRLAQLERIQHHWRKTTRPGSSFPATSSANVSSLDKLDATFIDDSQLAAQALQSQLFDRGSTTSADTSDGEEDGELERKSCSEPALPLERSPGIKRTATDQGVNIEAGSPRFLSRQGHPTTRINEPCPNPIHGRALSQNPLAALSQPLQATPLQERLRTTHPPSLDFSQLPIEVFPPAPEVSIRCPNTLPSQMTAYLDGLKQENLGRFKPAGRSRILRADERGYWLIDTVNWSQKEQRDFWQALCEHVRLGDFGWGVSVFREPPSSSKIEMGSNARLGQVRFYCWAEVVEETWLALWTCSRGNMAGSGTTLLDAEDTIVVQVP</sequence>
<feature type="region of interest" description="Disordered" evidence="1">
    <location>
        <begin position="34"/>
        <end position="58"/>
    </location>
</feature>
<organism evidence="2 3">
    <name type="scientific">Lophiostoma macrostomum CBS 122681</name>
    <dbReference type="NCBI Taxonomy" id="1314788"/>
    <lineage>
        <taxon>Eukaryota</taxon>
        <taxon>Fungi</taxon>
        <taxon>Dikarya</taxon>
        <taxon>Ascomycota</taxon>
        <taxon>Pezizomycotina</taxon>
        <taxon>Dothideomycetes</taxon>
        <taxon>Pleosporomycetidae</taxon>
        <taxon>Pleosporales</taxon>
        <taxon>Lophiostomataceae</taxon>
        <taxon>Lophiostoma</taxon>
    </lineage>
</organism>